<dbReference type="GO" id="GO:0000175">
    <property type="term" value="F:3'-5'-RNA exonuclease activity"/>
    <property type="evidence" value="ECO:0007669"/>
    <property type="project" value="TreeGrafter"/>
</dbReference>
<dbReference type="SUPFAM" id="SSF56219">
    <property type="entry name" value="DNase I-like"/>
    <property type="match status" value="1"/>
</dbReference>
<name>A0A9W5TAZ9_BABOV</name>
<comment type="caution">
    <text evidence="2">The sequence shown here is derived from an EMBL/GenBank/DDBJ whole genome shotgun (WGS) entry which is preliminary data.</text>
</comment>
<dbReference type="OrthoDB" id="412787at2759"/>
<dbReference type="AlphaFoldDB" id="A0A9W5TAZ9"/>
<dbReference type="GO" id="GO:0000288">
    <property type="term" value="P:nuclear-transcribed mRNA catabolic process, deadenylation-dependent decay"/>
    <property type="evidence" value="ECO:0007669"/>
    <property type="project" value="TreeGrafter"/>
</dbReference>
<dbReference type="GO" id="GO:0004519">
    <property type="term" value="F:endonuclease activity"/>
    <property type="evidence" value="ECO:0007669"/>
    <property type="project" value="UniProtKB-KW"/>
</dbReference>
<evidence type="ECO:0000313" key="2">
    <source>
        <dbReference type="EMBL" id="GFE54772.1"/>
    </source>
</evidence>
<accession>A0A9W5TAZ9</accession>
<evidence type="ECO:0000313" key="3">
    <source>
        <dbReference type="Proteomes" id="UP001057455"/>
    </source>
</evidence>
<evidence type="ECO:0000259" key="1">
    <source>
        <dbReference type="Pfam" id="PF03372"/>
    </source>
</evidence>
<dbReference type="Pfam" id="PF03372">
    <property type="entry name" value="Exo_endo_phos"/>
    <property type="match status" value="1"/>
</dbReference>
<feature type="domain" description="Endonuclease/exonuclease/phosphatase" evidence="1">
    <location>
        <begin position="283"/>
        <end position="627"/>
    </location>
</feature>
<sequence length="634" mass="73305">MAYVGQNYMLVKHSPENENIIMTINWRGREVNMDRRKNETIDTTITRLKRSLQKLDNVQHKQSYNLMEQAQFYGGGPQPQWGPYQGGYMDPAHLPNHLVASGGTSTGLGIDQLDKSMPDKYTISFMTSSFQPFDGETLLQDVAKNASFLSINDTLLQIYINVYRIFDVKVSSKAMVGCPVTVSIQSDGPLGYADVMVDWWNELGQLLHRGPIYVPHEEMVYNVVKVTVSHKKLKWNVIESDYCQILDAPNNRWQYERIMLFNAAPVSSTTSPLQSDIRDLRVMSFNILSPTYVATEEAIQRFFPYCPHEWLDSSYRNPLILREILMLKPQVLCLQECATSAYRDHIEPVLGQHYYSWLTIKSTTSDEGCCLFIKKDVFDVVDVQSLMFKEQILKQEYSDVLDRIGANSWLNYNEQTYFSKYHTVFQMSCLRNKLDEKKNYLFLANTHLYFHPNGRHIRLLQTYVFLNELEHFKKRCAEQYGFDLETESSTIICGDFNSFSSEGAVHLMVNGWVPYNHEDFDFGLLYGHERFIPGEQSGQYLATRRSGVTYYPLDSCERLEVQNCQGYQDAYSGQELPFTNFVKTFHGTLDYIFHSKNLTVKRCMPGITKREAQEYEGLPSKIYPSDHISIAVDF</sequence>
<dbReference type="Proteomes" id="UP001057455">
    <property type="component" value="Unassembled WGS sequence"/>
</dbReference>
<keyword evidence="2" id="KW-0540">Nuclease</keyword>
<gene>
    <name evidence="2" type="ORF">BaOVIS_021760</name>
</gene>
<keyword evidence="2" id="KW-0255">Endonuclease</keyword>
<proteinExistence type="predicted"/>
<dbReference type="InterPro" id="IPR005135">
    <property type="entry name" value="Endo/exonuclease/phosphatase"/>
</dbReference>
<dbReference type="Gene3D" id="3.60.10.10">
    <property type="entry name" value="Endonuclease/exonuclease/phosphatase"/>
    <property type="match status" value="1"/>
</dbReference>
<protein>
    <submittedName>
        <fullName evidence="2">Endonuclease exonuclease phosphatase family protein</fullName>
    </submittedName>
</protein>
<organism evidence="2 3">
    <name type="scientific">Babesia ovis</name>
    <dbReference type="NCBI Taxonomy" id="5869"/>
    <lineage>
        <taxon>Eukaryota</taxon>
        <taxon>Sar</taxon>
        <taxon>Alveolata</taxon>
        <taxon>Apicomplexa</taxon>
        <taxon>Aconoidasida</taxon>
        <taxon>Piroplasmida</taxon>
        <taxon>Babesiidae</taxon>
        <taxon>Babesia</taxon>
    </lineage>
</organism>
<dbReference type="EMBL" id="BLIY01000017">
    <property type="protein sequence ID" value="GFE54772.1"/>
    <property type="molecule type" value="Genomic_DNA"/>
</dbReference>
<keyword evidence="3" id="KW-1185">Reference proteome</keyword>
<reference evidence="2" key="1">
    <citation type="submission" date="2019-12" db="EMBL/GenBank/DDBJ databases">
        <title>Genome sequence of Babesia ovis.</title>
        <authorList>
            <person name="Yamagishi J."/>
            <person name="Sevinc F."/>
            <person name="Xuan X."/>
        </authorList>
    </citation>
    <scope>NUCLEOTIDE SEQUENCE</scope>
    <source>
        <strain evidence="2">Selcuk</strain>
    </source>
</reference>
<dbReference type="PANTHER" id="PTHR12121:SF37">
    <property type="entry name" value="2',5'-PHOSPHODIESTERASE 12"/>
    <property type="match status" value="1"/>
</dbReference>
<keyword evidence="2" id="KW-0378">Hydrolase</keyword>
<dbReference type="InterPro" id="IPR050410">
    <property type="entry name" value="CCR4/nocturin_mRNA_transcr"/>
</dbReference>
<dbReference type="GO" id="GO:0005739">
    <property type="term" value="C:mitochondrion"/>
    <property type="evidence" value="ECO:0007669"/>
    <property type="project" value="TreeGrafter"/>
</dbReference>
<dbReference type="InterPro" id="IPR036691">
    <property type="entry name" value="Endo/exonu/phosph_ase_sf"/>
</dbReference>
<keyword evidence="2" id="KW-0269">Exonuclease</keyword>
<dbReference type="PANTHER" id="PTHR12121">
    <property type="entry name" value="CARBON CATABOLITE REPRESSOR PROTEIN 4"/>
    <property type="match status" value="1"/>
</dbReference>